<protein>
    <submittedName>
        <fullName evidence="1">Uncharacterized protein</fullName>
    </submittedName>
</protein>
<dbReference type="AlphaFoldDB" id="A0A133RX49"/>
<organism evidence="1 2">
    <name type="scientific">Streptococcus mitis</name>
    <dbReference type="NCBI Taxonomy" id="28037"/>
    <lineage>
        <taxon>Bacteria</taxon>
        <taxon>Bacillati</taxon>
        <taxon>Bacillota</taxon>
        <taxon>Bacilli</taxon>
        <taxon>Lactobacillales</taxon>
        <taxon>Streptococcaceae</taxon>
        <taxon>Streptococcus</taxon>
        <taxon>Streptococcus mitis group</taxon>
    </lineage>
</organism>
<sequence>MAFPETKLNMFKKDNPLKAFKLLAFTPGTVILVPIRKTKTIKIVNKIFDRTCLTLRASLNNLKNIGHLS</sequence>
<dbReference type="Proteomes" id="UP000070065">
    <property type="component" value="Unassembled WGS sequence"/>
</dbReference>
<dbReference type="EMBL" id="LRQR01000078">
    <property type="protein sequence ID" value="KXA59900.1"/>
    <property type="molecule type" value="Genomic_DNA"/>
</dbReference>
<evidence type="ECO:0000313" key="1">
    <source>
        <dbReference type="EMBL" id="KXA59900.1"/>
    </source>
</evidence>
<gene>
    <name evidence="1" type="ORF">HMPREF3228_01336</name>
</gene>
<name>A0A133RX49_STRMT</name>
<proteinExistence type="predicted"/>
<evidence type="ECO:0000313" key="2">
    <source>
        <dbReference type="Proteomes" id="UP000070065"/>
    </source>
</evidence>
<reference evidence="1 2" key="1">
    <citation type="submission" date="2016-01" db="EMBL/GenBank/DDBJ databases">
        <authorList>
            <person name="Oliw E.H."/>
        </authorList>
    </citation>
    <scope>NUCLEOTIDE SEQUENCE [LARGE SCALE GENOMIC DNA]</scope>
    <source>
        <strain evidence="1 2">CMW7705B</strain>
    </source>
</reference>
<comment type="caution">
    <text evidence="1">The sequence shown here is derived from an EMBL/GenBank/DDBJ whole genome shotgun (WGS) entry which is preliminary data.</text>
</comment>
<accession>A0A133RX49</accession>